<feature type="signal peptide" evidence="1">
    <location>
        <begin position="1"/>
        <end position="21"/>
    </location>
</feature>
<dbReference type="Proteomes" id="UP000199518">
    <property type="component" value="Unassembled WGS sequence"/>
</dbReference>
<dbReference type="EMBL" id="FOQD01000012">
    <property type="protein sequence ID" value="SFI79897.1"/>
    <property type="molecule type" value="Genomic_DNA"/>
</dbReference>
<evidence type="ECO:0000313" key="2">
    <source>
        <dbReference type="EMBL" id="SFI79897.1"/>
    </source>
</evidence>
<dbReference type="RefSeq" id="WP_092051927.1">
    <property type="nucleotide sequence ID" value="NZ_FOQD01000012.1"/>
</dbReference>
<keyword evidence="3" id="KW-1185">Reference proteome</keyword>
<dbReference type="OrthoDB" id="224351at2"/>
<evidence type="ECO:0008006" key="4">
    <source>
        <dbReference type="Google" id="ProtNLM"/>
    </source>
</evidence>
<sequence>MRSVVVFCLCWLLLGGVPLEADEPISDFAQGLRNRGYFDTALEYVQQLQAVSALSDDARLVLLLERGLTLVQAVPYLTDPAEGQRLAALGEADLREFFKAAPQHPRAAQAMAALGNLLLSQESEKISEEAVDSSKPDRMQLVRMVIQESRGYLQQACDRHQTTWELYPVYLPEDQTDLRAARGAVEEMLIRSQFDLAQCTYWEAQTYPKGSAGAGRLYRQAGAEFEAIHQRYRSQIGGLYARLWQARCFQEQGDGQGIRIALGIYSEILEHHGSSPTMTDLKDRALRFRLVCLNTDFRRDYQLVIQEAEDWLSASNDRTTTTAGVAIQWQLCLALESKAAAKDLSPEQRLDLLQKAHARAYQLSWSRGATARRATEMLQRLTPVLEQAGRIDK</sequence>
<proteinExistence type="predicted"/>
<accession>A0A1I3L589</accession>
<name>A0A1I3L589_9PLAN</name>
<keyword evidence="1" id="KW-0732">Signal</keyword>
<reference evidence="3" key="1">
    <citation type="submission" date="2016-10" db="EMBL/GenBank/DDBJ databases">
        <authorList>
            <person name="Varghese N."/>
            <person name="Submissions S."/>
        </authorList>
    </citation>
    <scope>NUCLEOTIDE SEQUENCE [LARGE SCALE GENOMIC DNA]</scope>
    <source>
        <strain evidence="3">DSM 26348</strain>
    </source>
</reference>
<feature type="chain" id="PRO_5011790536" description="Tetratricopeptide repeat-containing protein" evidence="1">
    <location>
        <begin position="22"/>
        <end position="393"/>
    </location>
</feature>
<evidence type="ECO:0000256" key="1">
    <source>
        <dbReference type="SAM" id="SignalP"/>
    </source>
</evidence>
<gene>
    <name evidence="2" type="ORF">SAMN05421753_112144</name>
</gene>
<dbReference type="AlphaFoldDB" id="A0A1I3L589"/>
<protein>
    <recommendedName>
        <fullName evidence="4">Tetratricopeptide repeat-containing protein</fullName>
    </recommendedName>
</protein>
<organism evidence="2 3">
    <name type="scientific">Planctomicrobium piriforme</name>
    <dbReference type="NCBI Taxonomy" id="1576369"/>
    <lineage>
        <taxon>Bacteria</taxon>
        <taxon>Pseudomonadati</taxon>
        <taxon>Planctomycetota</taxon>
        <taxon>Planctomycetia</taxon>
        <taxon>Planctomycetales</taxon>
        <taxon>Planctomycetaceae</taxon>
        <taxon>Planctomicrobium</taxon>
    </lineage>
</organism>
<evidence type="ECO:0000313" key="3">
    <source>
        <dbReference type="Proteomes" id="UP000199518"/>
    </source>
</evidence>
<dbReference type="STRING" id="1576369.SAMN05421753_112144"/>